<accession>A0A7W2EDT9</accession>
<dbReference type="EMBL" id="JACEZS010000001">
    <property type="protein sequence ID" value="MBA5604096.1"/>
    <property type="molecule type" value="Genomic_DNA"/>
</dbReference>
<gene>
    <name evidence="4" type="ORF">H3H36_01810</name>
</gene>
<dbReference type="PANTHER" id="PTHR43072">
    <property type="entry name" value="N-ACETYLTRANSFERASE"/>
    <property type="match status" value="1"/>
</dbReference>
<dbReference type="InterPro" id="IPR000182">
    <property type="entry name" value="GNAT_dom"/>
</dbReference>
<dbReference type="PROSITE" id="PS51186">
    <property type="entry name" value="GNAT"/>
    <property type="match status" value="1"/>
</dbReference>
<keyword evidence="1 4" id="KW-0808">Transferase</keyword>
<keyword evidence="2" id="KW-0012">Acyltransferase</keyword>
<dbReference type="PANTHER" id="PTHR43072:SF23">
    <property type="entry name" value="UPF0039 PROTEIN C11D3.02C"/>
    <property type="match status" value="1"/>
</dbReference>
<evidence type="ECO:0000313" key="5">
    <source>
        <dbReference type="Proteomes" id="UP000566711"/>
    </source>
</evidence>
<dbReference type="Pfam" id="PF00583">
    <property type="entry name" value="Acetyltransf_1"/>
    <property type="match status" value="1"/>
</dbReference>
<dbReference type="InterPro" id="IPR016181">
    <property type="entry name" value="Acyl_CoA_acyltransferase"/>
</dbReference>
<evidence type="ECO:0000256" key="2">
    <source>
        <dbReference type="ARBA" id="ARBA00023315"/>
    </source>
</evidence>
<protein>
    <submittedName>
        <fullName evidence="4">N-acetyltransferase</fullName>
    </submittedName>
</protein>
<name>A0A7W2EDT9_9BURK</name>
<dbReference type="GO" id="GO:0016747">
    <property type="term" value="F:acyltransferase activity, transferring groups other than amino-acyl groups"/>
    <property type="evidence" value="ECO:0007669"/>
    <property type="project" value="InterPro"/>
</dbReference>
<evidence type="ECO:0000256" key="1">
    <source>
        <dbReference type="ARBA" id="ARBA00022679"/>
    </source>
</evidence>
<evidence type="ECO:0000313" key="4">
    <source>
        <dbReference type="EMBL" id="MBA5604096.1"/>
    </source>
</evidence>
<dbReference type="Gene3D" id="3.40.630.30">
    <property type="match status" value="1"/>
</dbReference>
<dbReference type="RefSeq" id="WP_182213311.1">
    <property type="nucleotide sequence ID" value="NZ_JACEZS010000001.1"/>
</dbReference>
<dbReference type="AlphaFoldDB" id="A0A7W2EDT9"/>
<proteinExistence type="predicted"/>
<dbReference type="CDD" id="cd04301">
    <property type="entry name" value="NAT_SF"/>
    <property type="match status" value="1"/>
</dbReference>
<sequence length="175" mass="19324">MSAFRHRLATLADLPTIVAIYNSTVASREVTADTEPVSVESRLHWFNEHAPERRPLWVIEAADDDGASPAILGWISYSNFYGRPAYAGTAEVSIYIDEAWRGKGVGRYCLEQAIAYAPSIKVHTLLGFIFGHNAPSLGLFRKYGFDTWANLPRVANLDGVERDLVILGKRVDGTG</sequence>
<organism evidence="4 5">
    <name type="scientific">Rugamonas fusca</name>
    <dbReference type="NCBI Taxonomy" id="2758568"/>
    <lineage>
        <taxon>Bacteria</taxon>
        <taxon>Pseudomonadati</taxon>
        <taxon>Pseudomonadota</taxon>
        <taxon>Betaproteobacteria</taxon>
        <taxon>Burkholderiales</taxon>
        <taxon>Oxalobacteraceae</taxon>
        <taxon>Telluria group</taxon>
        <taxon>Rugamonas</taxon>
    </lineage>
</organism>
<feature type="domain" description="N-acetyltransferase" evidence="3">
    <location>
        <begin position="4"/>
        <end position="172"/>
    </location>
</feature>
<dbReference type="SUPFAM" id="SSF55729">
    <property type="entry name" value="Acyl-CoA N-acyltransferases (Nat)"/>
    <property type="match status" value="1"/>
</dbReference>
<evidence type="ECO:0000259" key="3">
    <source>
        <dbReference type="PROSITE" id="PS51186"/>
    </source>
</evidence>
<keyword evidence="5" id="KW-1185">Reference proteome</keyword>
<dbReference type="Proteomes" id="UP000566711">
    <property type="component" value="Unassembled WGS sequence"/>
</dbReference>
<reference evidence="4 5" key="1">
    <citation type="submission" date="2020-07" db="EMBL/GenBank/DDBJ databases">
        <title>Novel species isolated from subtropical streams in China.</title>
        <authorList>
            <person name="Lu H."/>
        </authorList>
    </citation>
    <scope>NUCLEOTIDE SEQUENCE [LARGE SCALE GENOMIC DNA]</scope>
    <source>
        <strain evidence="4 5">FT3S</strain>
    </source>
</reference>
<comment type="caution">
    <text evidence="4">The sequence shown here is derived from an EMBL/GenBank/DDBJ whole genome shotgun (WGS) entry which is preliminary data.</text>
</comment>